<dbReference type="HOGENOM" id="CLU_703268_0_0_5"/>
<gene>
    <name evidence="3" type="ORF">MOC_4689</name>
</gene>
<accession>A0A089QD03</accession>
<dbReference type="InterPro" id="IPR001279">
    <property type="entry name" value="Metallo-B-lactamas"/>
</dbReference>
<dbReference type="RefSeq" id="WP_043759396.1">
    <property type="nucleotide sequence ID" value="NZ_CP003811.1"/>
</dbReference>
<protein>
    <submittedName>
        <fullName evidence="3">Beta-lactamase domain-containing protein</fullName>
    </submittedName>
</protein>
<feature type="compositionally biased region" description="Basic and acidic residues" evidence="1">
    <location>
        <begin position="122"/>
        <end position="144"/>
    </location>
</feature>
<dbReference type="EMBL" id="CP003811">
    <property type="protein sequence ID" value="AIQ92444.1"/>
    <property type="molecule type" value="Genomic_DNA"/>
</dbReference>
<dbReference type="PANTHER" id="PTHR30619:SF1">
    <property type="entry name" value="RECOMBINATION PROTEIN 2"/>
    <property type="match status" value="1"/>
</dbReference>
<evidence type="ECO:0000313" key="3">
    <source>
        <dbReference type="EMBL" id="AIQ92444.1"/>
    </source>
</evidence>
<dbReference type="KEGG" id="mor:MOC_4689"/>
<dbReference type="eggNOG" id="COG2333">
    <property type="taxonomic scope" value="Bacteria"/>
</dbReference>
<dbReference type="AlphaFoldDB" id="A0A089QD03"/>
<dbReference type="Gene3D" id="3.60.15.10">
    <property type="entry name" value="Ribonuclease Z/Hydroxyacylglutathione hydrolase-like"/>
    <property type="match status" value="1"/>
</dbReference>
<feature type="region of interest" description="Disordered" evidence="1">
    <location>
        <begin position="122"/>
        <end position="167"/>
    </location>
</feature>
<feature type="domain" description="Metallo-beta-lactamase" evidence="2">
    <location>
        <begin position="8"/>
        <end position="209"/>
    </location>
</feature>
<dbReference type="PANTHER" id="PTHR30619">
    <property type="entry name" value="DNA INTERNALIZATION/COMPETENCE PROTEIN COMEC/REC2"/>
    <property type="match status" value="1"/>
</dbReference>
<feature type="compositionally biased region" description="Acidic residues" evidence="1">
    <location>
        <begin position="148"/>
        <end position="158"/>
    </location>
</feature>
<organism evidence="3 4">
    <name type="scientific">Methylobacterium oryzae CBMB20</name>
    <dbReference type="NCBI Taxonomy" id="693986"/>
    <lineage>
        <taxon>Bacteria</taxon>
        <taxon>Pseudomonadati</taxon>
        <taxon>Pseudomonadota</taxon>
        <taxon>Alphaproteobacteria</taxon>
        <taxon>Hyphomicrobiales</taxon>
        <taxon>Methylobacteriaceae</taxon>
        <taxon>Methylobacterium</taxon>
    </lineage>
</organism>
<dbReference type="SMART" id="SM00849">
    <property type="entry name" value="Lactamase_B"/>
    <property type="match status" value="1"/>
</dbReference>
<sequence length="431" mass="47134">MLLALPIKGESFLFRRAGRAVLVDGGYKGDKIPDKLKRHVKDLERLDVVLCTHGDSDHAGGLPNLLDKWAGRVGQLWLPGRWVDVIPQLARDPAGFLGELIGELDAALEKPDEQLLRAIRDAGEESPRKGQDDIQSEPLDHDGSLFEGWDDDPDDDLGPGDPPPEPGWFEELRIAKEQLASDADAARAFDAARKRARYRKGRASAAPGISIVSYWLGLIETAEAIRGIAMAAIRHGIRTRWFDFEAFERTRRASGGARRFLVPINAVEQAPPPTSLRLYMQLTLINRQSLAFFAPPGRGRHGFLFCGDSPLGDGPGFANSFLPHLPMPFPVVIATAPHHGSESNRAAYAHLNAWAWVGVLLRAGGSMKQPGQTFLDQQDCLRLCTKCPRLKYAPMLSGVIAPRPWWMLHTVGRICDCSNPTGGGAGTGDSV</sequence>
<evidence type="ECO:0000259" key="2">
    <source>
        <dbReference type="SMART" id="SM00849"/>
    </source>
</evidence>
<dbReference type="InterPro" id="IPR036866">
    <property type="entry name" value="RibonucZ/Hydroxyglut_hydro"/>
</dbReference>
<dbReference type="SUPFAM" id="SSF56281">
    <property type="entry name" value="Metallo-hydrolase/oxidoreductase"/>
    <property type="match status" value="1"/>
</dbReference>
<keyword evidence="4" id="KW-1185">Reference proteome</keyword>
<reference evidence="3 4" key="1">
    <citation type="journal article" date="2014" name="PLoS ONE">
        <title>Genome Information of Methylobacterium oryzae, a Plant-Probiotic Methylotroph in the Phyllosphere.</title>
        <authorList>
            <person name="Kwak M.J."/>
            <person name="Jeong H."/>
            <person name="Madhaiyan M."/>
            <person name="Lee Y."/>
            <person name="Sa T.M."/>
            <person name="Oh T.K."/>
            <person name="Kim J.F."/>
        </authorList>
    </citation>
    <scope>NUCLEOTIDE SEQUENCE [LARGE SCALE GENOMIC DNA]</scope>
    <source>
        <strain evidence="3 4">CBMB20</strain>
    </source>
</reference>
<evidence type="ECO:0000313" key="4">
    <source>
        <dbReference type="Proteomes" id="UP000029492"/>
    </source>
</evidence>
<name>A0A089QD03_9HYPH</name>
<dbReference type="Pfam" id="PF00753">
    <property type="entry name" value="Lactamase_B"/>
    <property type="match status" value="1"/>
</dbReference>
<proteinExistence type="predicted"/>
<dbReference type="Proteomes" id="UP000029492">
    <property type="component" value="Chromosome"/>
</dbReference>
<dbReference type="InterPro" id="IPR052159">
    <property type="entry name" value="Competence_DNA_uptake"/>
</dbReference>
<evidence type="ECO:0000256" key="1">
    <source>
        <dbReference type="SAM" id="MobiDB-lite"/>
    </source>
</evidence>